<organism evidence="3 4">
    <name type="scientific">Fibrella forsythiae</name>
    <dbReference type="NCBI Taxonomy" id="2817061"/>
    <lineage>
        <taxon>Bacteria</taxon>
        <taxon>Pseudomonadati</taxon>
        <taxon>Bacteroidota</taxon>
        <taxon>Cytophagia</taxon>
        <taxon>Cytophagales</taxon>
        <taxon>Spirosomataceae</taxon>
        <taxon>Fibrella</taxon>
    </lineage>
</organism>
<dbReference type="Pfam" id="PF13648">
    <property type="entry name" value="Lipocalin_4"/>
    <property type="match status" value="1"/>
</dbReference>
<keyword evidence="4" id="KW-1185">Reference proteome</keyword>
<comment type="caution">
    <text evidence="3">The sequence shown here is derived from an EMBL/GenBank/DDBJ whole genome shotgun (WGS) entry which is preliminary data.</text>
</comment>
<sequence>MNALLIILGLAISFPTMAQSVVGTWKRTSALITYKNGKTMDVQPMLEQGTPCTSKITYNFTAAGVQKTVVPPGCMQEMSAQAALFADARYTVTGSSIKIISPNAKLSPDVTYSLSLTGSTMTWVMNFADFPTMPNPGKAKSMTFTYKRL</sequence>
<reference evidence="3 4" key="1">
    <citation type="submission" date="2021-03" db="EMBL/GenBank/DDBJ databases">
        <title>Fibrella sp. HMF5405 genome sequencing and assembly.</title>
        <authorList>
            <person name="Kang H."/>
            <person name="Kim H."/>
            <person name="Bae S."/>
            <person name="Joh K."/>
        </authorList>
    </citation>
    <scope>NUCLEOTIDE SEQUENCE [LARGE SCALE GENOMIC DNA]</scope>
    <source>
        <strain evidence="3 4">HMF5405</strain>
    </source>
</reference>
<dbReference type="Proteomes" id="UP000664628">
    <property type="component" value="Unassembled WGS sequence"/>
</dbReference>
<proteinExistence type="predicted"/>
<protein>
    <recommendedName>
        <fullName evidence="2">Lipocalin-like domain-containing protein</fullName>
    </recommendedName>
</protein>
<dbReference type="EMBL" id="JAFMYW010000003">
    <property type="protein sequence ID" value="MBO0949600.1"/>
    <property type="molecule type" value="Genomic_DNA"/>
</dbReference>
<evidence type="ECO:0000313" key="4">
    <source>
        <dbReference type="Proteomes" id="UP000664628"/>
    </source>
</evidence>
<feature type="domain" description="Lipocalin-like" evidence="2">
    <location>
        <begin position="22"/>
        <end position="123"/>
    </location>
</feature>
<name>A0ABS3JHW6_9BACT</name>
<feature type="chain" id="PRO_5045481226" description="Lipocalin-like domain-containing protein" evidence="1">
    <location>
        <begin position="19"/>
        <end position="149"/>
    </location>
</feature>
<dbReference type="RefSeq" id="WP_207329550.1">
    <property type="nucleotide sequence ID" value="NZ_JAFMYW010000003.1"/>
</dbReference>
<dbReference type="InterPro" id="IPR024311">
    <property type="entry name" value="Lipocalin-like"/>
</dbReference>
<evidence type="ECO:0000256" key="1">
    <source>
        <dbReference type="SAM" id="SignalP"/>
    </source>
</evidence>
<feature type="signal peptide" evidence="1">
    <location>
        <begin position="1"/>
        <end position="18"/>
    </location>
</feature>
<keyword evidence="1" id="KW-0732">Signal</keyword>
<accession>A0ABS3JHW6</accession>
<evidence type="ECO:0000313" key="3">
    <source>
        <dbReference type="EMBL" id="MBO0949600.1"/>
    </source>
</evidence>
<gene>
    <name evidence="3" type="ORF">J2I46_13470</name>
</gene>
<evidence type="ECO:0000259" key="2">
    <source>
        <dbReference type="Pfam" id="PF13648"/>
    </source>
</evidence>